<organism evidence="3 4">
    <name type="scientific">Ricinus communis</name>
    <name type="common">Castor bean</name>
    <dbReference type="NCBI Taxonomy" id="3988"/>
    <lineage>
        <taxon>Eukaryota</taxon>
        <taxon>Viridiplantae</taxon>
        <taxon>Streptophyta</taxon>
        <taxon>Embryophyta</taxon>
        <taxon>Tracheophyta</taxon>
        <taxon>Spermatophyta</taxon>
        <taxon>Magnoliopsida</taxon>
        <taxon>eudicotyledons</taxon>
        <taxon>Gunneridae</taxon>
        <taxon>Pentapetalae</taxon>
        <taxon>rosids</taxon>
        <taxon>fabids</taxon>
        <taxon>Malpighiales</taxon>
        <taxon>Euphorbiaceae</taxon>
        <taxon>Acalyphoideae</taxon>
        <taxon>Acalypheae</taxon>
        <taxon>Ricinus</taxon>
    </lineage>
</organism>
<dbReference type="AlphaFoldDB" id="B9SLU4"/>
<dbReference type="EMBL" id="EQ974021">
    <property type="protein sequence ID" value="EEF35450.1"/>
    <property type="molecule type" value="Genomic_DNA"/>
</dbReference>
<dbReference type="InterPro" id="IPR007658">
    <property type="entry name" value="DUF594"/>
</dbReference>
<keyword evidence="1" id="KW-1133">Transmembrane helix</keyword>
<dbReference type="PANTHER" id="PTHR31325">
    <property type="entry name" value="OS01G0798800 PROTEIN-RELATED"/>
    <property type="match status" value="1"/>
</dbReference>
<protein>
    <recommendedName>
        <fullName evidence="2">DUF4220 domain-containing protein</fullName>
    </recommendedName>
</protein>
<dbReference type="OrthoDB" id="1689146at2759"/>
<feature type="transmembrane region" description="Helical" evidence="1">
    <location>
        <begin position="289"/>
        <end position="309"/>
    </location>
</feature>
<evidence type="ECO:0000313" key="4">
    <source>
        <dbReference type="Proteomes" id="UP000008311"/>
    </source>
</evidence>
<keyword evidence="1" id="KW-0812">Transmembrane</keyword>
<feature type="transmembrane region" description="Helical" evidence="1">
    <location>
        <begin position="51"/>
        <end position="72"/>
    </location>
</feature>
<feature type="transmembrane region" description="Helical" evidence="1">
    <location>
        <begin position="329"/>
        <end position="351"/>
    </location>
</feature>
<proteinExistence type="predicted"/>
<dbReference type="Proteomes" id="UP000008311">
    <property type="component" value="Unassembled WGS sequence"/>
</dbReference>
<dbReference type="KEGG" id="rcu:8260347"/>
<evidence type="ECO:0000256" key="1">
    <source>
        <dbReference type="SAM" id="Phobius"/>
    </source>
</evidence>
<dbReference type="InParanoid" id="B9SLU4"/>
<name>B9SLU4_RICCO</name>
<keyword evidence="4" id="KW-1185">Reference proteome</keyword>
<dbReference type="InterPro" id="IPR025315">
    <property type="entry name" value="DUF4220"/>
</dbReference>
<dbReference type="Pfam" id="PF13968">
    <property type="entry name" value="DUF4220"/>
    <property type="match status" value="1"/>
</dbReference>
<reference evidence="4" key="1">
    <citation type="journal article" date="2010" name="Nat. Biotechnol.">
        <title>Draft genome sequence of the oilseed species Ricinus communis.</title>
        <authorList>
            <person name="Chan A.P."/>
            <person name="Crabtree J."/>
            <person name="Zhao Q."/>
            <person name="Lorenzi H."/>
            <person name="Orvis J."/>
            <person name="Puiu D."/>
            <person name="Melake-Berhan A."/>
            <person name="Jones K.M."/>
            <person name="Redman J."/>
            <person name="Chen G."/>
            <person name="Cahoon E.B."/>
            <person name="Gedil M."/>
            <person name="Stanke M."/>
            <person name="Haas B.J."/>
            <person name="Wortman J.R."/>
            <person name="Fraser-Liggett C.M."/>
            <person name="Ravel J."/>
            <person name="Rabinowicz P.D."/>
        </authorList>
    </citation>
    <scope>NUCLEOTIDE SEQUENCE [LARGE SCALE GENOMIC DNA]</scope>
    <source>
        <strain evidence="4">cv. Hale</strain>
    </source>
</reference>
<dbReference type="eggNOG" id="ENOG502QVV2">
    <property type="taxonomic scope" value="Eukaryota"/>
</dbReference>
<sequence length="699" mass="81041">MSWEVAKEIFSSDLVRQLWDAFEIQALVVTSLGFQMVLAVYGRRRKYNSGVYVRFIVWFCYLMGTYVSTVALGKLTETSNDSIALTNITYGDVRKVNVTNNELRAIWAPLLLVHIGGPDSITAYAVEDNRLGYRQFLELGVQIGVVLLIFLKAWNNSWLSIIALTLLVGGAIKSLERVWCLRCSASTQSVFDTLSNSDILEAERVWLLKSSVPGLELLVKAYRRFEHLKPHLQNWIGHPLSINFPSMSTYYYDPEDVFRIAEFELGFMYDVLFTRSPINYSWASFLRRFICFLSLVFSLCGFAILFRNADVRLLTILVSRKYDKMVDIAITYLLLSGAIALELYALASILYSDWALLYMIKDRKSPFVENLLQLFARQVPMRWPRWSNCMEQLNLLQYCLYHDPTLSGRLISRILKIRGWDERLKRYRLTSYVIVPGNMKKLIIEQIEEVSGQRVWQPFSKRGEWALERFKCLDQFNWSIQTDYTTEANQQTSFGRAIIIWHIATDVWYYAPEKFNKSKNTNYDHQQQLAMAKYLSDYMMLLLAERPCMLSIGTRNVLFEGACAKLAIFLKNIESTRKETESMIHCFSRNLLESRFEDSAFGDQVTIDVDDVVDGFHTSDAIISDWDVVMEAKLLAELLIDRADRWSLLASIWIEMLCYAASNCPWVRHTEQLRRGGGLITHVWLLLNHETNKFNISIY</sequence>
<keyword evidence="1" id="KW-0472">Membrane</keyword>
<gene>
    <name evidence="3" type="ORF">RCOM_0532150</name>
</gene>
<evidence type="ECO:0000259" key="2">
    <source>
        <dbReference type="Pfam" id="PF13968"/>
    </source>
</evidence>
<evidence type="ECO:0000313" key="3">
    <source>
        <dbReference type="EMBL" id="EEF35450.1"/>
    </source>
</evidence>
<accession>B9SLU4</accession>
<feature type="transmembrane region" description="Helical" evidence="1">
    <location>
        <begin position="24"/>
        <end position="42"/>
    </location>
</feature>
<feature type="domain" description="DUF4220" evidence="2">
    <location>
        <begin position="58"/>
        <end position="398"/>
    </location>
</feature>
<dbReference type="Pfam" id="PF04578">
    <property type="entry name" value="DUF594"/>
    <property type="match status" value="1"/>
</dbReference>
<dbReference type="STRING" id="3988.B9SLU4"/>